<dbReference type="Pfam" id="PF23247">
    <property type="entry name" value="LRR_RPS2"/>
    <property type="match status" value="1"/>
</dbReference>
<dbReference type="EMBL" id="JBANQN010000010">
    <property type="protein sequence ID" value="KAK6779067.1"/>
    <property type="molecule type" value="Genomic_DNA"/>
</dbReference>
<reference evidence="3 4" key="1">
    <citation type="submission" date="2024-02" db="EMBL/GenBank/DDBJ databases">
        <title>de novo genome assembly of Solanum bulbocastanum strain 11H21.</title>
        <authorList>
            <person name="Hosaka A.J."/>
        </authorList>
    </citation>
    <scope>NUCLEOTIDE SEQUENCE [LARGE SCALE GENOMIC DNA]</scope>
    <source>
        <tissue evidence="3">Young leaves</tissue>
    </source>
</reference>
<comment type="caution">
    <text evidence="3">The sequence shown here is derived from an EMBL/GenBank/DDBJ whole genome shotgun (WGS) entry which is preliminary data.</text>
</comment>
<protein>
    <recommendedName>
        <fullName evidence="2">Disease resistance protein At4g27190-like leucine-rich repeats domain-containing protein</fullName>
    </recommendedName>
</protein>
<dbReference type="InterPro" id="IPR032675">
    <property type="entry name" value="LRR_dom_sf"/>
</dbReference>
<dbReference type="AlphaFoldDB" id="A0AAN8Y4Q4"/>
<feature type="domain" description="Disease resistance protein At4g27190-like leucine-rich repeats" evidence="2">
    <location>
        <begin position="10"/>
        <end position="84"/>
    </location>
</feature>
<organism evidence="3 4">
    <name type="scientific">Solanum bulbocastanum</name>
    <name type="common">Wild potato</name>
    <dbReference type="NCBI Taxonomy" id="147425"/>
    <lineage>
        <taxon>Eukaryota</taxon>
        <taxon>Viridiplantae</taxon>
        <taxon>Streptophyta</taxon>
        <taxon>Embryophyta</taxon>
        <taxon>Tracheophyta</taxon>
        <taxon>Spermatophyta</taxon>
        <taxon>Magnoliopsida</taxon>
        <taxon>eudicotyledons</taxon>
        <taxon>Gunneridae</taxon>
        <taxon>Pentapetalae</taxon>
        <taxon>asterids</taxon>
        <taxon>lamiids</taxon>
        <taxon>Solanales</taxon>
        <taxon>Solanaceae</taxon>
        <taxon>Solanoideae</taxon>
        <taxon>Solaneae</taxon>
        <taxon>Solanum</taxon>
    </lineage>
</organism>
<dbReference type="SUPFAM" id="SSF52047">
    <property type="entry name" value="RNI-like"/>
    <property type="match status" value="1"/>
</dbReference>
<evidence type="ECO:0000313" key="4">
    <source>
        <dbReference type="Proteomes" id="UP001371456"/>
    </source>
</evidence>
<dbReference type="PANTHER" id="PTHR33463">
    <property type="entry name" value="NB-ARC DOMAIN-CONTAINING PROTEIN-RELATED"/>
    <property type="match status" value="1"/>
</dbReference>
<keyword evidence="4" id="KW-1185">Reference proteome</keyword>
<dbReference type="Proteomes" id="UP001371456">
    <property type="component" value="Unassembled WGS sequence"/>
</dbReference>
<evidence type="ECO:0000256" key="1">
    <source>
        <dbReference type="ARBA" id="ARBA00022821"/>
    </source>
</evidence>
<name>A0AAN8Y4Q4_SOLBU</name>
<dbReference type="InterPro" id="IPR057135">
    <property type="entry name" value="At4g27190-like_LRR"/>
</dbReference>
<evidence type="ECO:0000259" key="2">
    <source>
        <dbReference type="Pfam" id="PF23247"/>
    </source>
</evidence>
<dbReference type="InterPro" id="IPR050905">
    <property type="entry name" value="Plant_NBS-LRR"/>
</dbReference>
<dbReference type="Gene3D" id="3.80.10.10">
    <property type="entry name" value="Ribonuclease Inhibitor"/>
    <property type="match status" value="1"/>
</dbReference>
<keyword evidence="1" id="KW-0611">Plant defense</keyword>
<sequence>MSPSVARGAPNLRILEIRDCQSMEEVITKEEQQGEGIMTLFPNLEMLELRKLPKLGRFFLTKSALKFPFLRKVKIDDCPIMKTFVQQGVSVSTPSLKCDDWVKVDDLNKWTQQRFNSQQLPGKIFSIRI</sequence>
<proteinExistence type="predicted"/>
<evidence type="ECO:0000313" key="3">
    <source>
        <dbReference type="EMBL" id="KAK6779067.1"/>
    </source>
</evidence>
<accession>A0AAN8Y4Q4</accession>
<gene>
    <name evidence="3" type="ORF">RDI58_025785</name>
</gene>
<dbReference type="PANTHER" id="PTHR33463:SF198">
    <property type="entry name" value="RPP4C3"/>
    <property type="match status" value="1"/>
</dbReference>